<evidence type="ECO:0000256" key="2">
    <source>
        <dbReference type="ARBA" id="ARBA00022475"/>
    </source>
</evidence>
<dbReference type="PANTHER" id="PTHR36115">
    <property type="entry name" value="PROLINE-RICH ANTIGEN HOMOLOG-RELATED"/>
    <property type="match status" value="1"/>
</dbReference>
<protein>
    <submittedName>
        <fullName evidence="8">Putative RDD family membrane protein YckC</fullName>
    </submittedName>
</protein>
<evidence type="ECO:0000313" key="9">
    <source>
        <dbReference type="Proteomes" id="UP000541969"/>
    </source>
</evidence>
<feature type="domain" description="RDD" evidence="7">
    <location>
        <begin position="38"/>
        <end position="162"/>
    </location>
</feature>
<evidence type="ECO:0000256" key="4">
    <source>
        <dbReference type="ARBA" id="ARBA00022989"/>
    </source>
</evidence>
<evidence type="ECO:0000259" key="7">
    <source>
        <dbReference type="Pfam" id="PF06271"/>
    </source>
</evidence>
<accession>A0A853CK33</accession>
<evidence type="ECO:0000256" key="1">
    <source>
        <dbReference type="ARBA" id="ARBA00004651"/>
    </source>
</evidence>
<dbReference type="Pfam" id="PF06271">
    <property type="entry name" value="RDD"/>
    <property type="match status" value="1"/>
</dbReference>
<evidence type="ECO:0000256" key="3">
    <source>
        <dbReference type="ARBA" id="ARBA00022692"/>
    </source>
</evidence>
<dbReference type="RefSeq" id="WP_366489729.1">
    <property type="nucleotide sequence ID" value="NZ_JACBZT010000001.1"/>
</dbReference>
<keyword evidence="2" id="KW-1003">Cell membrane</keyword>
<reference evidence="8 9" key="1">
    <citation type="submission" date="2020-07" db="EMBL/GenBank/DDBJ databases">
        <title>Sequencing the genomes of 1000 actinobacteria strains.</title>
        <authorList>
            <person name="Klenk H.-P."/>
        </authorList>
    </citation>
    <scope>NUCLEOTIDE SEQUENCE [LARGE SCALE GENOMIC DNA]</scope>
    <source>
        <strain evidence="8 9">DSM 104001</strain>
    </source>
</reference>
<keyword evidence="3 6" id="KW-0812">Transmembrane</keyword>
<keyword evidence="9" id="KW-1185">Reference proteome</keyword>
<evidence type="ECO:0000313" key="8">
    <source>
        <dbReference type="EMBL" id="NYJ07531.1"/>
    </source>
</evidence>
<feature type="transmembrane region" description="Helical" evidence="6">
    <location>
        <begin position="133"/>
        <end position="151"/>
    </location>
</feature>
<sequence>MTTADERPVPSADYPWHAATGPVPVETGPRSSVLGFRAGLVTRSLANVADLVVVVLVVIGGYASVAVAKFLIDPTRFTFPVASWRTLLLAGLLVEAVYFAITWAVVGGTYGDRLLGLRVTDHQGARLGWARSALRAVLCVLLPIGLLWVLVSAENRSVQDLVLRTSVVYD</sequence>
<dbReference type="InterPro" id="IPR010432">
    <property type="entry name" value="RDD"/>
</dbReference>
<keyword evidence="4 6" id="KW-1133">Transmembrane helix</keyword>
<dbReference type="Proteomes" id="UP000541969">
    <property type="component" value="Unassembled WGS sequence"/>
</dbReference>
<comment type="subcellular location">
    <subcellularLocation>
        <location evidence="1">Cell membrane</location>
        <topology evidence="1">Multi-pass membrane protein</topology>
    </subcellularLocation>
</comment>
<feature type="transmembrane region" description="Helical" evidence="6">
    <location>
        <begin position="84"/>
        <end position="106"/>
    </location>
</feature>
<dbReference type="InterPro" id="IPR051791">
    <property type="entry name" value="Pra-immunoreactive"/>
</dbReference>
<evidence type="ECO:0000256" key="5">
    <source>
        <dbReference type="ARBA" id="ARBA00023136"/>
    </source>
</evidence>
<keyword evidence="5 6" id="KW-0472">Membrane</keyword>
<evidence type="ECO:0000256" key="6">
    <source>
        <dbReference type="SAM" id="Phobius"/>
    </source>
</evidence>
<name>A0A853CK33_9ACTN</name>
<proteinExistence type="predicted"/>
<dbReference type="GO" id="GO:0005886">
    <property type="term" value="C:plasma membrane"/>
    <property type="evidence" value="ECO:0007669"/>
    <property type="project" value="UniProtKB-SubCell"/>
</dbReference>
<organism evidence="8 9">
    <name type="scientific">Petropleomorpha daqingensis</name>
    <dbReference type="NCBI Taxonomy" id="2026353"/>
    <lineage>
        <taxon>Bacteria</taxon>
        <taxon>Bacillati</taxon>
        <taxon>Actinomycetota</taxon>
        <taxon>Actinomycetes</taxon>
        <taxon>Geodermatophilales</taxon>
        <taxon>Geodermatophilaceae</taxon>
        <taxon>Petropleomorpha</taxon>
    </lineage>
</organism>
<dbReference type="EMBL" id="JACBZT010000001">
    <property type="protein sequence ID" value="NYJ07531.1"/>
    <property type="molecule type" value="Genomic_DNA"/>
</dbReference>
<dbReference type="AlphaFoldDB" id="A0A853CK33"/>
<gene>
    <name evidence="8" type="ORF">GGQ55_003809</name>
</gene>
<comment type="caution">
    <text evidence="8">The sequence shown here is derived from an EMBL/GenBank/DDBJ whole genome shotgun (WGS) entry which is preliminary data.</text>
</comment>
<feature type="transmembrane region" description="Helical" evidence="6">
    <location>
        <begin position="51"/>
        <end position="72"/>
    </location>
</feature>